<dbReference type="PANTHER" id="PTHR24256">
    <property type="entry name" value="TRYPTASE-RELATED"/>
    <property type="match status" value="1"/>
</dbReference>
<evidence type="ECO:0000313" key="6">
    <source>
        <dbReference type="Proteomes" id="UP000646548"/>
    </source>
</evidence>
<name>A0A834FQC1_ORYME</name>
<dbReference type="InterPro" id="IPR001254">
    <property type="entry name" value="Trypsin_dom"/>
</dbReference>
<feature type="signal peptide" evidence="3">
    <location>
        <begin position="1"/>
        <end position="24"/>
    </location>
</feature>
<evidence type="ECO:0000256" key="2">
    <source>
        <dbReference type="ARBA" id="ARBA00024195"/>
    </source>
</evidence>
<evidence type="ECO:0000313" key="5">
    <source>
        <dbReference type="EMBL" id="KAF6738111.1"/>
    </source>
</evidence>
<dbReference type="InterPro" id="IPR009003">
    <property type="entry name" value="Peptidase_S1_PA"/>
</dbReference>
<dbReference type="EMBL" id="WKFB01000036">
    <property type="protein sequence ID" value="KAF6738111.1"/>
    <property type="molecule type" value="Genomic_DNA"/>
</dbReference>
<evidence type="ECO:0000256" key="3">
    <source>
        <dbReference type="SAM" id="SignalP"/>
    </source>
</evidence>
<dbReference type="SUPFAM" id="SSF50494">
    <property type="entry name" value="Trypsin-like serine proteases"/>
    <property type="match status" value="1"/>
</dbReference>
<gene>
    <name evidence="5" type="ORF">FQA47_007801</name>
</gene>
<feature type="chain" id="PRO_5032619295" evidence="3">
    <location>
        <begin position="25"/>
        <end position="133"/>
    </location>
</feature>
<evidence type="ECO:0000256" key="1">
    <source>
        <dbReference type="ARBA" id="ARBA00023157"/>
    </source>
</evidence>
<keyword evidence="1" id="KW-1015">Disulfide bond</keyword>
<evidence type="ECO:0000259" key="4">
    <source>
        <dbReference type="Pfam" id="PF00089"/>
    </source>
</evidence>
<dbReference type="Gene3D" id="2.40.10.10">
    <property type="entry name" value="Trypsin-like serine proteases"/>
    <property type="match status" value="1"/>
</dbReference>
<dbReference type="InterPro" id="IPR051487">
    <property type="entry name" value="Ser/Thr_Proteases_Immune/Dev"/>
</dbReference>
<comment type="similarity">
    <text evidence="2">Belongs to the peptidase S1 family. CLIP subfamily.</text>
</comment>
<dbReference type="Proteomes" id="UP000646548">
    <property type="component" value="Unassembled WGS sequence"/>
</dbReference>
<dbReference type="InterPro" id="IPR043504">
    <property type="entry name" value="Peptidase_S1_PA_chymotrypsin"/>
</dbReference>
<protein>
    <submittedName>
        <fullName evidence="5">Haptoglobin</fullName>
    </submittedName>
</protein>
<comment type="caution">
    <text evidence="5">The sequence shown here is derived from an EMBL/GenBank/DDBJ whole genome shotgun (WGS) entry which is preliminary data.</text>
</comment>
<dbReference type="GO" id="GO:0006508">
    <property type="term" value="P:proteolysis"/>
    <property type="evidence" value="ECO:0007669"/>
    <property type="project" value="InterPro"/>
</dbReference>
<accession>A0A834FQC1</accession>
<proteinExistence type="inferred from homology"/>
<dbReference type="GO" id="GO:0004252">
    <property type="term" value="F:serine-type endopeptidase activity"/>
    <property type="evidence" value="ECO:0007669"/>
    <property type="project" value="InterPro"/>
</dbReference>
<organism evidence="5 6">
    <name type="scientific">Oryzias melastigma</name>
    <name type="common">Marine medaka</name>
    <dbReference type="NCBI Taxonomy" id="30732"/>
    <lineage>
        <taxon>Eukaryota</taxon>
        <taxon>Metazoa</taxon>
        <taxon>Chordata</taxon>
        <taxon>Craniata</taxon>
        <taxon>Vertebrata</taxon>
        <taxon>Euteleostomi</taxon>
        <taxon>Actinopterygii</taxon>
        <taxon>Neopterygii</taxon>
        <taxon>Teleostei</taxon>
        <taxon>Neoteleostei</taxon>
        <taxon>Acanthomorphata</taxon>
        <taxon>Ovalentaria</taxon>
        <taxon>Atherinomorphae</taxon>
        <taxon>Beloniformes</taxon>
        <taxon>Adrianichthyidae</taxon>
        <taxon>Oryziinae</taxon>
        <taxon>Oryzias</taxon>
    </lineage>
</organism>
<reference evidence="5" key="1">
    <citation type="journal article" name="BMC Genomics">
        <title>Long-read sequencing and de novo genome assembly of marine medaka (Oryzias melastigma).</title>
        <authorList>
            <person name="Liang P."/>
            <person name="Saqib H.S.A."/>
            <person name="Ni X."/>
            <person name="Shen Y."/>
        </authorList>
    </citation>
    <scope>NUCLEOTIDE SEQUENCE</scope>
    <source>
        <strain evidence="5">Bigg-433</strain>
    </source>
</reference>
<feature type="domain" description="Peptidase S1" evidence="4">
    <location>
        <begin position="43"/>
        <end position="129"/>
    </location>
</feature>
<dbReference type="AlphaFoldDB" id="A0A834FQC1"/>
<keyword evidence="3" id="KW-0732">Signal</keyword>
<dbReference type="Pfam" id="PF00089">
    <property type="entry name" value="Trypsin"/>
    <property type="match status" value="1"/>
</dbReference>
<sequence length="133" mass="14530">METFNKKFCAAAVFLAAWVCVAEGRTTFSGRSRRMVGGTLAPHVPWQAMVYLSDGVVDGGYAGGALISDRWVLTAARNLFVRKSRQDIQGKDPLIPKVYLGISQKAEADASKDVAVEKVVIHPGFQNQSDWDN</sequence>